<feature type="transmembrane region" description="Helical" evidence="1">
    <location>
        <begin position="247"/>
        <end position="265"/>
    </location>
</feature>
<feature type="transmembrane region" description="Helical" evidence="1">
    <location>
        <begin position="12"/>
        <end position="32"/>
    </location>
</feature>
<dbReference type="Proteomes" id="UP001556118">
    <property type="component" value="Unassembled WGS sequence"/>
</dbReference>
<feature type="transmembrane region" description="Helical" evidence="1">
    <location>
        <begin position="340"/>
        <end position="358"/>
    </location>
</feature>
<evidence type="ECO:0000313" key="3">
    <source>
        <dbReference type="EMBL" id="MEW9856929.1"/>
    </source>
</evidence>
<reference evidence="3 4" key="1">
    <citation type="submission" date="2024-06" db="EMBL/GenBank/DDBJ databases">
        <title>Novosphingobium rhizovicinus M1R2S20.</title>
        <authorList>
            <person name="Sun J.-Q."/>
        </authorList>
    </citation>
    <scope>NUCLEOTIDE SEQUENCE [LARGE SCALE GENOMIC DNA]</scope>
    <source>
        <strain evidence="3 4">M1R2S20</strain>
    </source>
</reference>
<dbReference type="PANTHER" id="PTHR36927">
    <property type="entry name" value="BLR4337 PROTEIN"/>
    <property type="match status" value="1"/>
</dbReference>
<feature type="transmembrane region" description="Helical" evidence="1">
    <location>
        <begin position="180"/>
        <end position="203"/>
    </location>
</feature>
<name>A0ABV3RI84_9SPHN</name>
<evidence type="ECO:0000259" key="2">
    <source>
        <dbReference type="Pfam" id="PF01757"/>
    </source>
</evidence>
<keyword evidence="3" id="KW-0808">Transferase</keyword>
<dbReference type="RefSeq" id="WP_367775400.1">
    <property type="nucleotide sequence ID" value="NZ_JBFNXR010000054.1"/>
</dbReference>
<keyword evidence="1" id="KW-1133">Transmembrane helix</keyword>
<feature type="transmembrane region" description="Helical" evidence="1">
    <location>
        <begin position="215"/>
        <end position="235"/>
    </location>
</feature>
<feature type="transmembrane region" description="Helical" evidence="1">
    <location>
        <begin position="52"/>
        <end position="72"/>
    </location>
</feature>
<keyword evidence="1" id="KW-0812">Transmembrane</keyword>
<proteinExistence type="predicted"/>
<feature type="transmembrane region" description="Helical" evidence="1">
    <location>
        <begin position="140"/>
        <end position="159"/>
    </location>
</feature>
<feature type="transmembrane region" description="Helical" evidence="1">
    <location>
        <begin position="309"/>
        <end position="328"/>
    </location>
</feature>
<organism evidence="3 4">
    <name type="scientific">Novosphingobium rhizovicinum</name>
    <dbReference type="NCBI Taxonomy" id="3228928"/>
    <lineage>
        <taxon>Bacteria</taxon>
        <taxon>Pseudomonadati</taxon>
        <taxon>Pseudomonadota</taxon>
        <taxon>Alphaproteobacteria</taxon>
        <taxon>Sphingomonadales</taxon>
        <taxon>Sphingomonadaceae</taxon>
        <taxon>Novosphingobium</taxon>
    </lineage>
</organism>
<comment type="caution">
    <text evidence="3">The sequence shown here is derived from an EMBL/GenBank/DDBJ whole genome shotgun (WGS) entry which is preliminary data.</text>
</comment>
<dbReference type="InterPro" id="IPR050623">
    <property type="entry name" value="Glucan_succinyl_AcylTrfase"/>
</dbReference>
<gene>
    <name evidence="3" type="ORF">ABUH87_17540</name>
</gene>
<dbReference type="EMBL" id="JBFNXR010000054">
    <property type="protein sequence ID" value="MEW9856929.1"/>
    <property type="molecule type" value="Genomic_DNA"/>
</dbReference>
<keyword evidence="3" id="KW-0012">Acyltransferase</keyword>
<evidence type="ECO:0000256" key="1">
    <source>
        <dbReference type="SAM" id="Phobius"/>
    </source>
</evidence>
<dbReference type="Pfam" id="PF01757">
    <property type="entry name" value="Acyl_transf_3"/>
    <property type="match status" value="1"/>
</dbReference>
<feature type="transmembrane region" description="Helical" evidence="1">
    <location>
        <begin position="277"/>
        <end position="297"/>
    </location>
</feature>
<protein>
    <submittedName>
        <fullName evidence="3">Acyltransferase family protein</fullName>
    </submittedName>
</protein>
<dbReference type="InterPro" id="IPR002656">
    <property type="entry name" value="Acyl_transf_3_dom"/>
</dbReference>
<keyword evidence="1" id="KW-0472">Membrane</keyword>
<feature type="domain" description="Acyltransferase 3" evidence="2">
    <location>
        <begin position="10"/>
        <end position="355"/>
    </location>
</feature>
<keyword evidence="4" id="KW-1185">Reference proteome</keyword>
<dbReference type="PANTHER" id="PTHR36927:SF3">
    <property type="entry name" value="GLUCANS BIOSYNTHESIS PROTEIN C"/>
    <property type="match status" value="1"/>
</dbReference>
<dbReference type="GO" id="GO:0016746">
    <property type="term" value="F:acyltransferase activity"/>
    <property type="evidence" value="ECO:0007669"/>
    <property type="project" value="UniProtKB-KW"/>
</dbReference>
<evidence type="ECO:0000313" key="4">
    <source>
        <dbReference type="Proteomes" id="UP001556118"/>
    </source>
</evidence>
<feature type="transmembrane region" description="Helical" evidence="1">
    <location>
        <begin position="92"/>
        <end position="110"/>
    </location>
</feature>
<sequence>MSKLQGERQHFWDGLRALLMLLGIPYHVALTYRPGKDFIVHSGEGVWGFAEVSQVIHLFRMPAFFLVAGYFASHLLRRRDPGEWLKGRYTRLGIPFLTCIVTLVPAMNLACELSNMPWPQAIASWRHNSLTSGGYWVRHLWFIIVLLYFCTAAAAWAAWSSRTGPAAELRVENCWSSRHFVVAASAVLFGVAAWESLALEAFYVAGLATMVPQQILRLDEVIIYAPWFILGFVVARSPASLVRICRFSAAVAALAVLATVTWLSVHDQVSPMAERFIGTIAAAAITQVFIATARRFLDRPMPLVRRLTDASFVIYLLHLPLITLFVWLAQPLNLPTEVKAVGVMGLSLGVSYLFWLGTRRLPRAAPLFDGIMPPASSRLVQSRT</sequence>
<accession>A0ABV3RI84</accession>